<dbReference type="AlphaFoldDB" id="A0AAD4CAW5"/>
<keyword evidence="2" id="KW-1185">Reference proteome</keyword>
<reference evidence="1" key="1">
    <citation type="journal article" date="2019" name="Beilstein J. Org. Chem.">
        <title>Nanangenines: drimane sesquiterpenoids as the dominant metabolite cohort of a novel Australian fungus, Aspergillus nanangensis.</title>
        <authorList>
            <person name="Lacey H.J."/>
            <person name="Gilchrist C.L.M."/>
            <person name="Crombie A."/>
            <person name="Kalaitzis J.A."/>
            <person name="Vuong D."/>
            <person name="Rutledge P.J."/>
            <person name="Turner P."/>
            <person name="Pitt J.I."/>
            <person name="Lacey E."/>
            <person name="Chooi Y.H."/>
            <person name="Piggott A.M."/>
        </authorList>
    </citation>
    <scope>NUCLEOTIDE SEQUENCE</scope>
    <source>
        <strain evidence="1">MST-FP2251</strain>
    </source>
</reference>
<organism evidence="1 2">
    <name type="scientific">Aspergillus nanangensis</name>
    <dbReference type="NCBI Taxonomy" id="2582783"/>
    <lineage>
        <taxon>Eukaryota</taxon>
        <taxon>Fungi</taxon>
        <taxon>Dikarya</taxon>
        <taxon>Ascomycota</taxon>
        <taxon>Pezizomycotina</taxon>
        <taxon>Eurotiomycetes</taxon>
        <taxon>Eurotiomycetidae</taxon>
        <taxon>Eurotiales</taxon>
        <taxon>Aspergillaceae</taxon>
        <taxon>Aspergillus</taxon>
        <taxon>Aspergillus subgen. Circumdati</taxon>
    </lineage>
</organism>
<name>A0AAD4CAW5_ASPNN</name>
<accession>A0AAD4CAW5</accession>
<dbReference type="Proteomes" id="UP001194746">
    <property type="component" value="Unassembled WGS sequence"/>
</dbReference>
<gene>
    <name evidence="1" type="ORF">FE257_004888</name>
</gene>
<reference evidence="1" key="2">
    <citation type="submission" date="2020-02" db="EMBL/GenBank/DDBJ databases">
        <authorList>
            <person name="Gilchrist C.L.M."/>
            <person name="Chooi Y.-H."/>
        </authorList>
    </citation>
    <scope>NUCLEOTIDE SEQUENCE</scope>
    <source>
        <strain evidence="1">MST-FP2251</strain>
    </source>
</reference>
<evidence type="ECO:0000313" key="1">
    <source>
        <dbReference type="EMBL" id="KAF9882907.1"/>
    </source>
</evidence>
<sequence>MPKMPRFTAAHHADECVLQSFNDIYSSTFFTLIVMGISFVPKINLGTCRALHALSNRLFHPPDQCRGKRPPLFHHQEENDPFVSILGSPLADADTVGNGIGEVPLNNGLYLGGSESNT</sequence>
<comment type="caution">
    <text evidence="1">The sequence shown here is derived from an EMBL/GenBank/DDBJ whole genome shotgun (WGS) entry which is preliminary data.</text>
</comment>
<proteinExistence type="predicted"/>
<evidence type="ECO:0000313" key="2">
    <source>
        <dbReference type="Proteomes" id="UP001194746"/>
    </source>
</evidence>
<dbReference type="EMBL" id="VCAU01000203">
    <property type="protein sequence ID" value="KAF9882907.1"/>
    <property type="molecule type" value="Genomic_DNA"/>
</dbReference>
<protein>
    <submittedName>
        <fullName evidence="1">Uncharacterized protein</fullName>
    </submittedName>
</protein>